<evidence type="ECO:0000313" key="3">
    <source>
        <dbReference type="Proteomes" id="UP000469724"/>
    </source>
</evidence>
<evidence type="ECO:0000313" key="2">
    <source>
        <dbReference type="EMBL" id="NDY56657.1"/>
    </source>
</evidence>
<evidence type="ECO:0000256" key="1">
    <source>
        <dbReference type="SAM" id="Phobius"/>
    </source>
</evidence>
<organism evidence="2 3">
    <name type="scientific">Desulfolutivibrio sulfodismutans</name>
    <dbReference type="NCBI Taxonomy" id="63561"/>
    <lineage>
        <taxon>Bacteria</taxon>
        <taxon>Pseudomonadati</taxon>
        <taxon>Thermodesulfobacteriota</taxon>
        <taxon>Desulfovibrionia</taxon>
        <taxon>Desulfovibrionales</taxon>
        <taxon>Desulfovibrionaceae</taxon>
        <taxon>Desulfolutivibrio</taxon>
    </lineage>
</organism>
<accession>A0A7K3NKL7</accession>
<comment type="caution">
    <text evidence="2">The sequence shown here is derived from an EMBL/GenBank/DDBJ whole genome shotgun (WGS) entry which is preliminary data.</text>
</comment>
<dbReference type="RefSeq" id="WP_163301710.1">
    <property type="nucleotide sequence ID" value="NZ_JAAGRQ010000024.1"/>
</dbReference>
<keyword evidence="1" id="KW-0812">Transmembrane</keyword>
<dbReference type="EMBL" id="JAAGRQ010000024">
    <property type="protein sequence ID" value="NDY56657.1"/>
    <property type="molecule type" value="Genomic_DNA"/>
</dbReference>
<reference evidence="2 3" key="1">
    <citation type="submission" date="2020-02" db="EMBL/GenBank/DDBJ databases">
        <title>Comparative genomics of sulfur disproportionating microorganisms.</title>
        <authorList>
            <person name="Ward L.M."/>
            <person name="Bertran E."/>
            <person name="Johnston D.T."/>
        </authorList>
    </citation>
    <scope>NUCLEOTIDE SEQUENCE [LARGE SCALE GENOMIC DNA]</scope>
    <source>
        <strain evidence="2 3">DSM 3696</strain>
    </source>
</reference>
<keyword evidence="1" id="KW-1133">Transmembrane helix</keyword>
<feature type="transmembrane region" description="Helical" evidence="1">
    <location>
        <begin position="48"/>
        <end position="70"/>
    </location>
</feature>
<keyword evidence="1" id="KW-0472">Membrane</keyword>
<dbReference type="AlphaFoldDB" id="A0A7K3NKL7"/>
<gene>
    <name evidence="2" type="ORF">G3N56_07860</name>
</gene>
<proteinExistence type="predicted"/>
<name>A0A7K3NKL7_9BACT</name>
<keyword evidence="3" id="KW-1185">Reference proteome</keyword>
<sequence>MDGENQTGGHVCALHHEVLGHLREKIEAIQQNDADQWRAINALRRSTYIAVGVGLTVSAVVTPVVTAIVVHSMLKMMGGQ</sequence>
<dbReference type="Proteomes" id="UP000469724">
    <property type="component" value="Unassembled WGS sequence"/>
</dbReference>
<protein>
    <submittedName>
        <fullName evidence="2">Uncharacterized protein</fullName>
    </submittedName>
</protein>